<keyword evidence="4" id="KW-0413">Isomerase</keyword>
<dbReference type="KEGG" id="tso:IZ6_02660"/>
<dbReference type="Pfam" id="PF01557">
    <property type="entry name" value="FAA_hydrolase"/>
    <property type="match status" value="1"/>
</dbReference>
<protein>
    <submittedName>
        <fullName evidence="4">2-hydroxyhepta-2,4-diene-1,7-dioate isomerase</fullName>
    </submittedName>
</protein>
<dbReference type="InterPro" id="IPR018833">
    <property type="entry name" value="Rv2993c-like_N"/>
</dbReference>
<dbReference type="PANTHER" id="PTHR11820:SF7">
    <property type="entry name" value="ACYLPYRUVASE FAHD1, MITOCHONDRIAL"/>
    <property type="match status" value="1"/>
</dbReference>
<evidence type="ECO:0000259" key="3">
    <source>
        <dbReference type="Pfam" id="PF10370"/>
    </source>
</evidence>
<dbReference type="Gene3D" id="3.90.850.10">
    <property type="entry name" value="Fumarylacetoacetase-like, C-terminal domain"/>
    <property type="match status" value="1"/>
</dbReference>
<dbReference type="GO" id="GO:0046872">
    <property type="term" value="F:metal ion binding"/>
    <property type="evidence" value="ECO:0007669"/>
    <property type="project" value="UniProtKB-KW"/>
</dbReference>
<evidence type="ECO:0000313" key="4">
    <source>
        <dbReference type="EMBL" id="BCJ89531.1"/>
    </source>
</evidence>
<feature type="domain" description="Fumarylacetoacetase-like C-terminal" evidence="2">
    <location>
        <begin position="56"/>
        <end position="255"/>
    </location>
</feature>
<dbReference type="RefSeq" id="WP_222876236.1">
    <property type="nucleotide sequence ID" value="NZ_AP023361.1"/>
</dbReference>
<dbReference type="Proteomes" id="UP000515317">
    <property type="component" value="Chromosome"/>
</dbReference>
<dbReference type="AlphaFoldDB" id="A0A6S6QR63"/>
<evidence type="ECO:0000313" key="5">
    <source>
        <dbReference type="Proteomes" id="UP000515317"/>
    </source>
</evidence>
<evidence type="ECO:0000259" key="2">
    <source>
        <dbReference type="Pfam" id="PF01557"/>
    </source>
</evidence>
<dbReference type="EMBL" id="AP023361">
    <property type="protein sequence ID" value="BCJ89531.1"/>
    <property type="molecule type" value="Genomic_DNA"/>
</dbReference>
<dbReference type="PANTHER" id="PTHR11820">
    <property type="entry name" value="ACYLPYRUVASE"/>
    <property type="match status" value="1"/>
</dbReference>
<dbReference type="GO" id="GO:0018773">
    <property type="term" value="F:acetylpyruvate hydrolase activity"/>
    <property type="evidence" value="ECO:0007669"/>
    <property type="project" value="TreeGrafter"/>
</dbReference>
<dbReference type="SUPFAM" id="SSF56529">
    <property type="entry name" value="FAH"/>
    <property type="match status" value="1"/>
</dbReference>
<proteinExistence type="predicted"/>
<dbReference type="InterPro" id="IPR011234">
    <property type="entry name" value="Fumarylacetoacetase-like_C"/>
</dbReference>
<feature type="domain" description="Rv2993c-like N-terminal" evidence="3">
    <location>
        <begin position="3"/>
        <end position="51"/>
    </location>
</feature>
<dbReference type="Pfam" id="PF10370">
    <property type="entry name" value="Rv2993c-like_N"/>
    <property type="match status" value="1"/>
</dbReference>
<sequence>MAHWVRFDHGGKTAIGTLKDGAIAVHSGSLFDNPKPTGETLKLSDVKLRSPCEPTKIIAMWNNFHALAAKLNVAEPAEPLFLLKSISSITDPGAVVKKPKNYDGPVVFEGELGIVIGKKATNVSEADAASHIFGYTVVNDITAAAIIQKDPTFPQWARAKGCDGFGPFGPVIATDVKPETLTVKTILNGQERQNYAISDMIFSAAKLVSLLSHDMTLHPGDLIECGTSVGVGSMKEPVNQVSIIIDGIGQLDNTVEL</sequence>
<gene>
    <name evidence="4" type="ORF">IZ6_02660</name>
</gene>
<name>A0A6S6QR63_9HYPH</name>
<evidence type="ECO:0000256" key="1">
    <source>
        <dbReference type="ARBA" id="ARBA00022723"/>
    </source>
</evidence>
<reference evidence="4 5" key="1">
    <citation type="submission" date="2020-08" db="EMBL/GenBank/DDBJ databases">
        <title>Genome sequence of Rhizobiales bacterium strain IZ6.</title>
        <authorList>
            <person name="Nakai R."/>
            <person name="Naganuma T."/>
        </authorList>
    </citation>
    <scope>NUCLEOTIDE SEQUENCE [LARGE SCALE GENOMIC DNA]</scope>
    <source>
        <strain evidence="4 5">IZ6</strain>
    </source>
</reference>
<dbReference type="InterPro" id="IPR036663">
    <property type="entry name" value="Fumarylacetoacetase_C_sf"/>
</dbReference>
<organism evidence="4 5">
    <name type="scientific">Terrihabitans soli</name>
    <dbReference type="NCBI Taxonomy" id="708113"/>
    <lineage>
        <taxon>Bacteria</taxon>
        <taxon>Pseudomonadati</taxon>
        <taxon>Pseudomonadota</taxon>
        <taxon>Alphaproteobacteria</taxon>
        <taxon>Hyphomicrobiales</taxon>
        <taxon>Terrihabitans</taxon>
    </lineage>
</organism>
<keyword evidence="1" id="KW-0479">Metal-binding</keyword>
<accession>A0A6S6QR63</accession>
<keyword evidence="5" id="KW-1185">Reference proteome</keyword>
<dbReference type="GO" id="GO:0016853">
    <property type="term" value="F:isomerase activity"/>
    <property type="evidence" value="ECO:0007669"/>
    <property type="project" value="UniProtKB-KW"/>
</dbReference>